<dbReference type="CDD" id="cd00093">
    <property type="entry name" value="HTH_XRE"/>
    <property type="match status" value="1"/>
</dbReference>
<evidence type="ECO:0000259" key="4">
    <source>
        <dbReference type="PROSITE" id="PS50943"/>
    </source>
</evidence>
<proteinExistence type="predicted"/>
<keyword evidence="2" id="KW-0238">DNA-binding</keyword>
<dbReference type="Proteomes" id="UP000286773">
    <property type="component" value="Unassembled WGS sequence"/>
</dbReference>
<dbReference type="InterPro" id="IPR010982">
    <property type="entry name" value="Lambda_DNA-bd_dom_sf"/>
</dbReference>
<dbReference type="GO" id="GO:0003700">
    <property type="term" value="F:DNA-binding transcription factor activity"/>
    <property type="evidence" value="ECO:0007669"/>
    <property type="project" value="TreeGrafter"/>
</dbReference>
<evidence type="ECO:0000313" key="6">
    <source>
        <dbReference type="Proteomes" id="UP000286773"/>
    </source>
</evidence>
<dbReference type="PROSITE" id="PS50943">
    <property type="entry name" value="HTH_CROC1"/>
    <property type="match status" value="1"/>
</dbReference>
<protein>
    <recommendedName>
        <fullName evidence="4">HTH cro/C1-type domain-containing protein</fullName>
    </recommendedName>
</protein>
<organism evidence="5 6">
    <name type="scientific">Vagococcus acidifermentans</name>
    <dbReference type="NCBI Taxonomy" id="564710"/>
    <lineage>
        <taxon>Bacteria</taxon>
        <taxon>Bacillati</taxon>
        <taxon>Bacillota</taxon>
        <taxon>Bacilli</taxon>
        <taxon>Lactobacillales</taxon>
        <taxon>Enterococcaceae</taxon>
        <taxon>Vagococcus</taxon>
    </lineage>
</organism>
<dbReference type="PANTHER" id="PTHR46797:SF23">
    <property type="entry name" value="HTH-TYPE TRANSCRIPTIONAL REGULATOR SUTR"/>
    <property type="match status" value="1"/>
</dbReference>
<dbReference type="Pfam" id="PF01381">
    <property type="entry name" value="HTH_3"/>
    <property type="match status" value="1"/>
</dbReference>
<dbReference type="SMART" id="SM00530">
    <property type="entry name" value="HTH_XRE"/>
    <property type="match status" value="1"/>
</dbReference>
<dbReference type="EMBL" id="NGKC01000008">
    <property type="protein sequence ID" value="RSU11480.1"/>
    <property type="molecule type" value="Genomic_DNA"/>
</dbReference>
<dbReference type="PANTHER" id="PTHR46797">
    <property type="entry name" value="HTH-TYPE TRANSCRIPTIONAL REGULATOR"/>
    <property type="match status" value="1"/>
</dbReference>
<evidence type="ECO:0000256" key="2">
    <source>
        <dbReference type="ARBA" id="ARBA00023125"/>
    </source>
</evidence>
<gene>
    <name evidence="5" type="ORF">CBF27_08270</name>
</gene>
<accession>A0A430ATV6</accession>
<dbReference type="SUPFAM" id="SSF47413">
    <property type="entry name" value="lambda repressor-like DNA-binding domains"/>
    <property type="match status" value="1"/>
</dbReference>
<feature type="domain" description="HTH cro/C1-type" evidence="4">
    <location>
        <begin position="12"/>
        <end position="66"/>
    </location>
</feature>
<dbReference type="AlphaFoldDB" id="A0A430ATV6"/>
<dbReference type="Gene3D" id="1.10.260.40">
    <property type="entry name" value="lambda repressor-like DNA-binding domains"/>
    <property type="match status" value="1"/>
</dbReference>
<name>A0A430ATV6_9ENTE</name>
<keyword evidence="3" id="KW-0804">Transcription</keyword>
<evidence type="ECO:0000313" key="5">
    <source>
        <dbReference type="EMBL" id="RSU11480.1"/>
    </source>
</evidence>
<dbReference type="RefSeq" id="WP_126813844.1">
    <property type="nucleotide sequence ID" value="NZ_NGKC01000008.1"/>
</dbReference>
<comment type="caution">
    <text evidence="5">The sequence shown here is derived from an EMBL/GenBank/DDBJ whole genome shotgun (WGS) entry which is preliminary data.</text>
</comment>
<reference evidence="5 6" key="1">
    <citation type="submission" date="2017-05" db="EMBL/GenBank/DDBJ databases">
        <title>Vagococcus spp. assemblies.</title>
        <authorList>
            <person name="Gulvik C.A."/>
        </authorList>
    </citation>
    <scope>NUCLEOTIDE SEQUENCE [LARGE SCALE GENOMIC DNA]</scope>
    <source>
        <strain evidence="5 6">LMG 24798</strain>
    </source>
</reference>
<sequence length="111" mass="12627">MIDLNDIIIKKIKQLRLEKGLSQEKLSEQSGLDPKYINKLENGRFNLTLPTLTRILEGLNISYMSFFGSLETDEDTPIAQLFNALNSLNTKKRDAIAEILLQLIKEMTDGE</sequence>
<dbReference type="InterPro" id="IPR050807">
    <property type="entry name" value="TransReg_Diox_bact_type"/>
</dbReference>
<evidence type="ECO:0000256" key="3">
    <source>
        <dbReference type="ARBA" id="ARBA00023163"/>
    </source>
</evidence>
<dbReference type="InterPro" id="IPR001387">
    <property type="entry name" value="Cro/C1-type_HTH"/>
</dbReference>
<dbReference type="GO" id="GO:0005829">
    <property type="term" value="C:cytosol"/>
    <property type="evidence" value="ECO:0007669"/>
    <property type="project" value="TreeGrafter"/>
</dbReference>
<dbReference type="GO" id="GO:0003677">
    <property type="term" value="F:DNA binding"/>
    <property type="evidence" value="ECO:0007669"/>
    <property type="project" value="UniProtKB-KW"/>
</dbReference>
<dbReference type="OrthoDB" id="1495025at2"/>
<keyword evidence="6" id="KW-1185">Reference proteome</keyword>
<evidence type="ECO:0000256" key="1">
    <source>
        <dbReference type="ARBA" id="ARBA00023015"/>
    </source>
</evidence>
<keyword evidence="1" id="KW-0805">Transcription regulation</keyword>